<evidence type="ECO:0000259" key="3">
    <source>
        <dbReference type="Pfam" id="PF06985"/>
    </source>
</evidence>
<sequence length="1236" mass="138563">MAEDTEQSVIPRSTPVRVFEDGDHSVLAVVVFPDRQRMVTSGRSLRLWDLNRGVLLKKTEGRHDTAWALAVSQDGTLIASGHFNGDLIIWRGDTCESLTHPIPCHSECIMSLNFSPDGRVLATGSSDNIMKLWNTGLWHLQGNPIDCGARVHCVRYSPSGRLLAVATSENIQIWNPSTRDRVADFKAHASFLAANLSLAWSPDSTSLLSTGDQMHPTILQWDTSTWQQVEATGHPIYHGHDINAIAINSTGTLVASSSDGSVLLWRFLDRQIISVFCRSAFSVTFSTDSKHIFSGGNGGKISQFAVPEHALPDDPPEQLALRDVTRHSNTEIFTMNMTTRNACITGDLQEAEELLTQYIDADANNDYNSYANRSFVMARKLDWDRALHDALKSVSVQPSLAGYVSKGIALCGKKQLRDAMNAFDIAFMFANEHSNTILLLLLIKAIALFNANQHEEAMMRVRELSTACPSADALTCCIVQAYLRVQMGITALDGTRHDEAAEHFTAVVKATAFIFPLTIHSMYEDFVVLFGWDLKSLWPTANQKRCHALLRADRLGEAVESYRQVFSNVIPDHDAHLHSTQLSNKNAAHSVLATGMLPWLQATIKGLLTYTQQRSTWIAKAKSEKMLWEEALLDAQKVIELNPVSYLGYELKYAALHGAQRYDEAIEAVQSMLSKFDSNPEAQIRSRPLQQYLSLSEAEVAVQKVVLTQTENVPLRLLDTTTGRLCDREAQIRAFKASTECKELLSLTMKHADRRMERNTEVVAKYFHYVMLSHRWEAQEPLLHEIQDKVVYELNAAGGIMKLQSFCKIALAAGNHWAWIDTCCIDQNNNVELQKSIHSMFIWYHHSSLTIVYLSDVPSSSRSGALAKSIWNTRGWTLPEFLASKVILFYQNDWTLYLNDSSPNHKESVTIMQELEGATGIDPRALVVFYPGMKGTREILQWASTRVTTLPEDVAYSLFGIFSVLLPVIYGEKKQNSLGRLLQEIVAQSGDISALDWVGQSSEFNSCLPDDITSYEAPPCRLPPLPEDEMRTTVSSLQNTGAVELALRLHQKLYNLSAPRFAHRRLHLPCITFPVTEVRRRRSQDQEMYFTYEVKADGLLDLLIGTEAKLIQFSHIRPTQRQTLLLVRPWDRSLLELSDFANDAESEEGYWSAPGSPLQDSPCGSPVQNSPVNSEYYHSQALRLIVRLGQPFGAFLLAQQQSGEYKRIASDRDITAQVKDMASVHNMMDVRTLEIL</sequence>
<dbReference type="Gene3D" id="2.130.10.10">
    <property type="entry name" value="YVTN repeat-like/Quinoprotein amine dehydrogenase"/>
    <property type="match status" value="3"/>
</dbReference>
<dbReference type="PANTHER" id="PTHR10622">
    <property type="entry name" value="HET DOMAIN-CONTAINING PROTEIN"/>
    <property type="match status" value="1"/>
</dbReference>
<dbReference type="PROSITE" id="PS50294">
    <property type="entry name" value="WD_REPEATS_REGION"/>
    <property type="match status" value="1"/>
</dbReference>
<dbReference type="PANTHER" id="PTHR10622:SF10">
    <property type="entry name" value="HET DOMAIN-CONTAINING PROTEIN"/>
    <property type="match status" value="1"/>
</dbReference>
<evidence type="ECO:0000256" key="2">
    <source>
        <dbReference type="SAM" id="MobiDB-lite"/>
    </source>
</evidence>
<dbReference type="PROSITE" id="PS50082">
    <property type="entry name" value="WD_REPEATS_2"/>
    <property type="match status" value="1"/>
</dbReference>
<dbReference type="InParanoid" id="A0A1B7N9L2"/>
<accession>A0A1B7N9L2</accession>
<dbReference type="Proteomes" id="UP000092154">
    <property type="component" value="Unassembled WGS sequence"/>
</dbReference>
<dbReference type="InterPro" id="IPR036322">
    <property type="entry name" value="WD40_repeat_dom_sf"/>
</dbReference>
<reference evidence="4 5" key="1">
    <citation type="submission" date="2016-06" db="EMBL/GenBank/DDBJ databases">
        <title>Comparative genomics of the ectomycorrhizal sister species Rhizopogon vinicolor and Rhizopogon vesiculosus (Basidiomycota: Boletales) reveals a divergence of the mating type B locus.</title>
        <authorList>
            <consortium name="DOE Joint Genome Institute"/>
            <person name="Mujic A.B."/>
            <person name="Kuo A."/>
            <person name="Tritt A."/>
            <person name="Lipzen A."/>
            <person name="Chen C."/>
            <person name="Johnson J."/>
            <person name="Sharma A."/>
            <person name="Barry K."/>
            <person name="Grigoriev I.V."/>
            <person name="Spatafora J.W."/>
        </authorList>
    </citation>
    <scope>NUCLEOTIDE SEQUENCE [LARGE SCALE GENOMIC DNA]</scope>
    <source>
        <strain evidence="4 5">AM-OR11-026</strain>
    </source>
</reference>
<dbReference type="InterPro" id="IPR011990">
    <property type="entry name" value="TPR-like_helical_dom_sf"/>
</dbReference>
<dbReference type="CDD" id="cd00200">
    <property type="entry name" value="WD40"/>
    <property type="match status" value="1"/>
</dbReference>
<dbReference type="Pfam" id="PF00400">
    <property type="entry name" value="WD40"/>
    <property type="match status" value="4"/>
</dbReference>
<dbReference type="SUPFAM" id="SSF50978">
    <property type="entry name" value="WD40 repeat-like"/>
    <property type="match status" value="1"/>
</dbReference>
<dbReference type="OrthoDB" id="2660687at2759"/>
<dbReference type="Gene3D" id="1.25.40.10">
    <property type="entry name" value="Tetratricopeptide repeat domain"/>
    <property type="match status" value="2"/>
</dbReference>
<evidence type="ECO:0000256" key="1">
    <source>
        <dbReference type="PROSITE-ProRule" id="PRU00221"/>
    </source>
</evidence>
<keyword evidence="5" id="KW-1185">Reference proteome</keyword>
<keyword evidence="1" id="KW-0853">WD repeat</keyword>
<feature type="repeat" description="WD" evidence="1">
    <location>
        <begin position="102"/>
        <end position="134"/>
    </location>
</feature>
<feature type="region of interest" description="Disordered" evidence="2">
    <location>
        <begin position="1148"/>
        <end position="1170"/>
    </location>
</feature>
<dbReference type="InterPro" id="IPR010730">
    <property type="entry name" value="HET"/>
</dbReference>
<dbReference type="AlphaFoldDB" id="A0A1B7N9L2"/>
<gene>
    <name evidence="4" type="ORF">K503DRAFT_797882</name>
</gene>
<protein>
    <recommendedName>
        <fullName evidence="3">Heterokaryon incompatibility domain-containing protein</fullName>
    </recommendedName>
</protein>
<dbReference type="InterPro" id="IPR015943">
    <property type="entry name" value="WD40/YVTN_repeat-like_dom_sf"/>
</dbReference>
<name>A0A1B7N9L2_9AGAM</name>
<dbReference type="SUPFAM" id="SSF48452">
    <property type="entry name" value="TPR-like"/>
    <property type="match status" value="1"/>
</dbReference>
<evidence type="ECO:0000313" key="5">
    <source>
        <dbReference type="Proteomes" id="UP000092154"/>
    </source>
</evidence>
<dbReference type="STRING" id="1314800.A0A1B7N9L2"/>
<dbReference type="InterPro" id="IPR001680">
    <property type="entry name" value="WD40_rpt"/>
</dbReference>
<feature type="domain" description="Heterokaryon incompatibility" evidence="3">
    <location>
        <begin position="769"/>
        <end position="861"/>
    </location>
</feature>
<dbReference type="EMBL" id="KV448177">
    <property type="protein sequence ID" value="OAX41551.1"/>
    <property type="molecule type" value="Genomic_DNA"/>
</dbReference>
<evidence type="ECO:0000313" key="4">
    <source>
        <dbReference type="EMBL" id="OAX41551.1"/>
    </source>
</evidence>
<dbReference type="Pfam" id="PF06985">
    <property type="entry name" value="HET"/>
    <property type="match status" value="1"/>
</dbReference>
<organism evidence="4 5">
    <name type="scientific">Rhizopogon vinicolor AM-OR11-026</name>
    <dbReference type="NCBI Taxonomy" id="1314800"/>
    <lineage>
        <taxon>Eukaryota</taxon>
        <taxon>Fungi</taxon>
        <taxon>Dikarya</taxon>
        <taxon>Basidiomycota</taxon>
        <taxon>Agaricomycotina</taxon>
        <taxon>Agaricomycetes</taxon>
        <taxon>Agaricomycetidae</taxon>
        <taxon>Boletales</taxon>
        <taxon>Suillineae</taxon>
        <taxon>Rhizopogonaceae</taxon>
        <taxon>Rhizopogon</taxon>
    </lineage>
</organism>
<proteinExistence type="predicted"/>
<dbReference type="SMART" id="SM00320">
    <property type="entry name" value="WD40"/>
    <property type="match status" value="7"/>
</dbReference>